<evidence type="ECO:0000313" key="3">
    <source>
        <dbReference type="RefSeq" id="XP_013398153.1"/>
    </source>
</evidence>
<dbReference type="KEGG" id="lak:106164696"/>
<dbReference type="InParanoid" id="A0A1S3IJ65"/>
<dbReference type="OMA" id="YAIDWIP"/>
<proteinExistence type="predicted"/>
<dbReference type="OrthoDB" id="9893446at2759"/>
<evidence type="ECO:0000256" key="1">
    <source>
        <dbReference type="SAM" id="Coils"/>
    </source>
</evidence>
<accession>A0A1S3IJ65</accession>
<keyword evidence="1" id="KW-0175">Coiled coil</keyword>
<dbReference type="GeneID" id="106164696"/>
<dbReference type="Proteomes" id="UP000085678">
    <property type="component" value="Unplaced"/>
</dbReference>
<keyword evidence="2" id="KW-1185">Reference proteome</keyword>
<reference evidence="3" key="1">
    <citation type="submission" date="2025-08" db="UniProtKB">
        <authorList>
            <consortium name="RefSeq"/>
        </authorList>
    </citation>
    <scope>IDENTIFICATION</scope>
    <source>
        <tissue evidence="3">Gonads</tissue>
    </source>
</reference>
<dbReference type="RefSeq" id="XP_013398153.1">
    <property type="nucleotide sequence ID" value="XM_013542699.1"/>
</dbReference>
<evidence type="ECO:0000313" key="2">
    <source>
        <dbReference type="Proteomes" id="UP000085678"/>
    </source>
</evidence>
<organism evidence="2 3">
    <name type="scientific">Lingula anatina</name>
    <name type="common">Brachiopod</name>
    <name type="synonym">Lingula unguis</name>
    <dbReference type="NCBI Taxonomy" id="7574"/>
    <lineage>
        <taxon>Eukaryota</taxon>
        <taxon>Metazoa</taxon>
        <taxon>Spiralia</taxon>
        <taxon>Lophotrochozoa</taxon>
        <taxon>Brachiopoda</taxon>
        <taxon>Linguliformea</taxon>
        <taxon>Lingulata</taxon>
        <taxon>Lingulida</taxon>
        <taxon>Linguloidea</taxon>
        <taxon>Lingulidae</taxon>
        <taxon>Lingula</taxon>
    </lineage>
</organism>
<dbReference type="AlphaFoldDB" id="A0A1S3IJ65"/>
<sequence length="432" mass="49590">MASEHPNKLQEIKGNIEDLRKRKFDLVSKRDELEQGDLCTTFKVKLGYLKQQFSLLKNTAIELQSKLKLLECLAESEDKWPDTSQEDADFKAGREHVRELKEQMDDKKAKLLEDLDHVEKAYRTYSERVHTLTEEMKEVETKKSKLDASLQNSAMLNEKLGLLNGNKESNEIPQLPLNMKEKEKELKEVQESIKQCEEATHEAKEKMIKFQGLSERLQGLLGESKKELEEVARVKKIEDQKAKRDLQWYDKALSQMSVLSGFKEHSVSGNTLTIEYMNSGDNEDSKLLLSMTWKLGKYGSYVLAKAEINLESLDVTDIIDYAVEKNDVVYMISEIQKAWEKHLPLRKEIVDLRQLYAIDWIPSEGLIRQMVGEGGHIVCTLKVDSTAQGAENVTLVKVEGSKEDNLDSLKPGAEEPSIYEWLEHLQRKFGKP</sequence>
<name>A0A1S3IJ65_LINAN</name>
<protein>
    <submittedName>
        <fullName evidence="3">Myosin heavy chain, muscle</fullName>
    </submittedName>
</protein>
<feature type="coiled-coil region" evidence="1">
    <location>
        <begin position="179"/>
        <end position="206"/>
    </location>
</feature>
<feature type="coiled-coil region" evidence="1">
    <location>
        <begin position="94"/>
        <end position="149"/>
    </location>
</feature>
<gene>
    <name evidence="3" type="primary">LOC106164696</name>
</gene>
<dbReference type="STRING" id="7574.A0A1S3IJ65"/>